<dbReference type="GO" id="GO:0016788">
    <property type="term" value="F:hydrolase activity, acting on ester bonds"/>
    <property type="evidence" value="ECO:0007669"/>
    <property type="project" value="UniProtKB-ARBA"/>
</dbReference>
<evidence type="ECO:0000313" key="4">
    <source>
        <dbReference type="Proteomes" id="UP000219167"/>
    </source>
</evidence>
<evidence type="ECO:0000256" key="2">
    <source>
        <dbReference type="SAM" id="SignalP"/>
    </source>
</evidence>
<organism evidence="3 4">
    <name type="scientific">Rhizobium subbaraonis</name>
    <dbReference type="NCBI Taxonomy" id="908946"/>
    <lineage>
        <taxon>Bacteria</taxon>
        <taxon>Pseudomonadati</taxon>
        <taxon>Pseudomonadota</taxon>
        <taxon>Alphaproteobacteria</taxon>
        <taxon>Hyphomicrobiales</taxon>
        <taxon>Rhizobiaceae</taxon>
        <taxon>Rhizobium/Agrobacterium group</taxon>
        <taxon>Rhizobium</taxon>
    </lineage>
</organism>
<feature type="chain" id="PRO_5012357457" evidence="2">
    <location>
        <begin position="18"/>
        <end position="409"/>
    </location>
</feature>
<feature type="compositionally biased region" description="Low complexity" evidence="1">
    <location>
        <begin position="51"/>
        <end position="62"/>
    </location>
</feature>
<accession>A0A285U5C7</accession>
<keyword evidence="4" id="KW-1185">Reference proteome</keyword>
<dbReference type="InterPro" id="IPR036514">
    <property type="entry name" value="SGNH_hydro_sf"/>
</dbReference>
<sequence length="409" mass="44318">MGRIRHLLLLLTCLAMAVPPAAVYSDAVAQERVQRRSVLDFLFGGFRRRPQAQQQPQLQQRPQPRRSQARNEKPKPKARAPQVAAPVVPLAVEKLADARKVLVVGDFVASGIGDGLTEAFAQMPGVTIDARANGSSGLVRQDYFNWERELPAMIDEVKPAVVVFSVGANDRQMMTTGGVKEKFRSDAWTEEYERRVSKLAADVRAKDVPLLWVGMPAFQTASMTADMSAFNTVYRASVEKAGGTFVDIWDGFVDEDGKYVVTGSDINGQQVRLRGSDGVSMTKAGKRKLAFYVEKDIRRILGDAMTIDGQPQGGEAVSDQLVTAPADPADILKTQPISLTDPTLDGGLVLLGGAEPDRASGRSPRDRMVEKGEFAEAPAGRVDDFRLNKLRPAIAPTGASAKTGLTNGR</sequence>
<dbReference type="EMBL" id="OBQD01000003">
    <property type="protein sequence ID" value="SOC36923.1"/>
    <property type="molecule type" value="Genomic_DNA"/>
</dbReference>
<feature type="region of interest" description="Disordered" evidence="1">
    <location>
        <begin position="353"/>
        <end position="375"/>
    </location>
</feature>
<dbReference type="CDD" id="cd01829">
    <property type="entry name" value="SGNH_hydrolase_peri2"/>
    <property type="match status" value="1"/>
</dbReference>
<dbReference type="InterPro" id="IPR007407">
    <property type="entry name" value="DUF459"/>
</dbReference>
<dbReference type="Proteomes" id="UP000219167">
    <property type="component" value="Unassembled WGS sequence"/>
</dbReference>
<feature type="compositionally biased region" description="Basic and acidic residues" evidence="1">
    <location>
        <begin position="355"/>
        <end position="374"/>
    </location>
</feature>
<dbReference type="Pfam" id="PF04311">
    <property type="entry name" value="DUF459"/>
    <property type="match status" value="1"/>
</dbReference>
<proteinExistence type="predicted"/>
<dbReference type="RefSeq" id="WP_245423437.1">
    <property type="nucleotide sequence ID" value="NZ_OBQD01000003.1"/>
</dbReference>
<keyword evidence="2" id="KW-0732">Signal</keyword>
<reference evidence="3 4" key="1">
    <citation type="submission" date="2017-08" db="EMBL/GenBank/DDBJ databases">
        <authorList>
            <person name="de Groot N.N."/>
        </authorList>
    </citation>
    <scope>NUCLEOTIDE SEQUENCE [LARGE SCALE GENOMIC DNA]</scope>
    <source>
        <strain evidence="3 4">JC85</strain>
    </source>
</reference>
<feature type="signal peptide" evidence="2">
    <location>
        <begin position="1"/>
        <end position="17"/>
    </location>
</feature>
<protein>
    <submittedName>
        <fullName evidence="3">Uncharacterized protein</fullName>
    </submittedName>
</protein>
<dbReference type="SUPFAM" id="SSF52266">
    <property type="entry name" value="SGNH hydrolase"/>
    <property type="match status" value="1"/>
</dbReference>
<dbReference type="AlphaFoldDB" id="A0A285U5C7"/>
<evidence type="ECO:0000313" key="3">
    <source>
        <dbReference type="EMBL" id="SOC36923.1"/>
    </source>
</evidence>
<name>A0A285U5C7_9HYPH</name>
<evidence type="ECO:0000256" key="1">
    <source>
        <dbReference type="SAM" id="MobiDB-lite"/>
    </source>
</evidence>
<feature type="region of interest" description="Disordered" evidence="1">
    <location>
        <begin position="50"/>
        <end position="83"/>
    </location>
</feature>
<dbReference type="Gene3D" id="3.40.50.1110">
    <property type="entry name" value="SGNH hydrolase"/>
    <property type="match status" value="1"/>
</dbReference>
<gene>
    <name evidence="3" type="ORF">SAMN05892877_103264</name>
</gene>